<dbReference type="AlphaFoldDB" id="A0A2J8A2B3"/>
<proteinExistence type="predicted"/>
<gene>
    <name evidence="2" type="ORF">TSOC_006966</name>
</gene>
<feature type="region of interest" description="Disordered" evidence="1">
    <location>
        <begin position="1"/>
        <end position="20"/>
    </location>
</feature>
<organism evidence="2 3">
    <name type="scientific">Tetrabaena socialis</name>
    <dbReference type="NCBI Taxonomy" id="47790"/>
    <lineage>
        <taxon>Eukaryota</taxon>
        <taxon>Viridiplantae</taxon>
        <taxon>Chlorophyta</taxon>
        <taxon>core chlorophytes</taxon>
        <taxon>Chlorophyceae</taxon>
        <taxon>CS clade</taxon>
        <taxon>Chlamydomonadales</taxon>
        <taxon>Tetrabaenaceae</taxon>
        <taxon>Tetrabaena</taxon>
    </lineage>
</organism>
<accession>A0A2J8A2B3</accession>
<reference evidence="2 3" key="1">
    <citation type="journal article" date="2017" name="Mol. Biol. Evol.">
        <title>The 4-celled Tetrabaena socialis nuclear genome reveals the essential components for genetic control of cell number at the origin of multicellularity in the volvocine lineage.</title>
        <authorList>
            <person name="Featherston J."/>
            <person name="Arakaki Y."/>
            <person name="Hanschen E.R."/>
            <person name="Ferris P.J."/>
            <person name="Michod R.E."/>
            <person name="Olson B.J.S.C."/>
            <person name="Nozaki H."/>
            <person name="Durand P.M."/>
        </authorList>
    </citation>
    <scope>NUCLEOTIDE SEQUENCE [LARGE SCALE GENOMIC DNA]</scope>
    <source>
        <strain evidence="2 3">NIES-571</strain>
    </source>
</reference>
<keyword evidence="3" id="KW-1185">Reference proteome</keyword>
<evidence type="ECO:0000313" key="3">
    <source>
        <dbReference type="Proteomes" id="UP000236333"/>
    </source>
</evidence>
<comment type="caution">
    <text evidence="2">The sequence shown here is derived from an EMBL/GenBank/DDBJ whole genome shotgun (WGS) entry which is preliminary data.</text>
</comment>
<protein>
    <submittedName>
        <fullName evidence="2">Uncharacterized protein</fullName>
    </submittedName>
</protein>
<dbReference type="Proteomes" id="UP000236333">
    <property type="component" value="Unassembled WGS sequence"/>
</dbReference>
<sequence>MAHLTEPIAPQPMSHSEALAGGSATRTDCVICTTQRTTFPTLLCTCERGTKWLAIRNEPSPMMSSAWPLTS</sequence>
<evidence type="ECO:0000256" key="1">
    <source>
        <dbReference type="SAM" id="MobiDB-lite"/>
    </source>
</evidence>
<name>A0A2J8A2B3_9CHLO</name>
<evidence type="ECO:0000313" key="2">
    <source>
        <dbReference type="EMBL" id="PNH06659.1"/>
    </source>
</evidence>
<dbReference type="EMBL" id="PGGS01000222">
    <property type="protein sequence ID" value="PNH06659.1"/>
    <property type="molecule type" value="Genomic_DNA"/>
</dbReference>